<sequence>MACQHRRHMITDLLLKKKFKYGIVFASAAFNDDYAWLDDTSVAAKETAGAFPPCFVVFDDVLGSNFATPWFVNLIAAKVAKITNIIFVL</sequence>
<dbReference type="Proteomes" id="UP000241769">
    <property type="component" value="Unassembled WGS sequence"/>
</dbReference>
<name>A0A2P6NMT8_9EUKA</name>
<keyword evidence="2" id="KW-1185">Reference proteome</keyword>
<reference evidence="1 2" key="1">
    <citation type="journal article" date="2018" name="Genome Biol. Evol.">
        <title>Multiple Roots of Fruiting Body Formation in Amoebozoa.</title>
        <authorList>
            <person name="Hillmann F."/>
            <person name="Forbes G."/>
            <person name="Novohradska S."/>
            <person name="Ferling I."/>
            <person name="Riege K."/>
            <person name="Groth M."/>
            <person name="Westermann M."/>
            <person name="Marz M."/>
            <person name="Spaller T."/>
            <person name="Winckler T."/>
            <person name="Schaap P."/>
            <person name="Glockner G."/>
        </authorList>
    </citation>
    <scope>NUCLEOTIDE SEQUENCE [LARGE SCALE GENOMIC DNA]</scope>
    <source>
        <strain evidence="1 2">Jena</strain>
    </source>
</reference>
<dbReference type="EMBL" id="MDYQ01000048">
    <property type="protein sequence ID" value="PRP85249.1"/>
    <property type="molecule type" value="Genomic_DNA"/>
</dbReference>
<gene>
    <name evidence="1" type="ORF">PROFUN_07019</name>
</gene>
<comment type="caution">
    <text evidence="1">The sequence shown here is derived from an EMBL/GenBank/DDBJ whole genome shotgun (WGS) entry which is preliminary data.</text>
</comment>
<organism evidence="1 2">
    <name type="scientific">Planoprotostelium fungivorum</name>
    <dbReference type="NCBI Taxonomy" id="1890364"/>
    <lineage>
        <taxon>Eukaryota</taxon>
        <taxon>Amoebozoa</taxon>
        <taxon>Evosea</taxon>
        <taxon>Variosea</taxon>
        <taxon>Cavosteliida</taxon>
        <taxon>Cavosteliaceae</taxon>
        <taxon>Planoprotostelium</taxon>
    </lineage>
</organism>
<dbReference type="AlphaFoldDB" id="A0A2P6NMT8"/>
<evidence type="ECO:0000313" key="2">
    <source>
        <dbReference type="Proteomes" id="UP000241769"/>
    </source>
</evidence>
<dbReference type="InParanoid" id="A0A2P6NMT8"/>
<accession>A0A2P6NMT8</accession>
<proteinExistence type="predicted"/>
<evidence type="ECO:0000313" key="1">
    <source>
        <dbReference type="EMBL" id="PRP85249.1"/>
    </source>
</evidence>
<protein>
    <submittedName>
        <fullName evidence="1">Uncharacterized protein</fullName>
    </submittedName>
</protein>